<feature type="compositionally biased region" description="Basic residues" evidence="1">
    <location>
        <begin position="11"/>
        <end position="29"/>
    </location>
</feature>
<dbReference type="InterPro" id="IPR052179">
    <property type="entry name" value="DD-CPase-like"/>
</dbReference>
<keyword evidence="3" id="KW-0645">Protease</keyword>
<dbReference type="PANTHER" id="PTHR34385">
    <property type="entry name" value="D-ALANYL-D-ALANINE CARBOXYPEPTIDASE"/>
    <property type="match status" value="1"/>
</dbReference>
<evidence type="ECO:0000313" key="4">
    <source>
        <dbReference type="Proteomes" id="UP000320209"/>
    </source>
</evidence>
<evidence type="ECO:0000256" key="1">
    <source>
        <dbReference type="SAM" id="MobiDB-lite"/>
    </source>
</evidence>
<feature type="region of interest" description="Disordered" evidence="1">
    <location>
        <begin position="1"/>
        <end position="45"/>
    </location>
</feature>
<keyword evidence="4" id="KW-1185">Reference proteome</keyword>
<proteinExistence type="predicted"/>
<name>A0A543A3Q3_9ACTN</name>
<dbReference type="InterPro" id="IPR009045">
    <property type="entry name" value="Zn_M74/Hedgehog-like"/>
</dbReference>
<dbReference type="PANTHER" id="PTHR34385:SF1">
    <property type="entry name" value="PEPTIDOGLYCAN L-ALANYL-D-GLUTAMATE ENDOPEPTIDASE CWLK"/>
    <property type="match status" value="1"/>
</dbReference>
<feature type="region of interest" description="Disordered" evidence="1">
    <location>
        <begin position="70"/>
        <end position="122"/>
    </location>
</feature>
<dbReference type="Gene3D" id="3.30.1380.10">
    <property type="match status" value="1"/>
</dbReference>
<dbReference type="EMBL" id="VFOV01000001">
    <property type="protein sequence ID" value="TQL67218.1"/>
    <property type="molecule type" value="Genomic_DNA"/>
</dbReference>
<dbReference type="SUPFAM" id="SSF55166">
    <property type="entry name" value="Hedgehog/DD-peptidase"/>
    <property type="match status" value="1"/>
</dbReference>
<gene>
    <name evidence="3" type="ORF">FB381_1091</name>
</gene>
<reference evidence="3 4" key="1">
    <citation type="submission" date="2019-06" db="EMBL/GenBank/DDBJ databases">
        <title>Sequencing the genomes of 1000 actinobacteria strains.</title>
        <authorList>
            <person name="Klenk H.-P."/>
        </authorList>
    </citation>
    <scope>NUCLEOTIDE SEQUENCE [LARGE SCALE GENOMIC DNA]</scope>
    <source>
        <strain evidence="3 4">DSM 25218</strain>
    </source>
</reference>
<dbReference type="RefSeq" id="WP_141779344.1">
    <property type="nucleotide sequence ID" value="NZ_VFOV01000001.1"/>
</dbReference>
<evidence type="ECO:0000259" key="2">
    <source>
        <dbReference type="Pfam" id="PF02557"/>
    </source>
</evidence>
<feature type="region of interest" description="Disordered" evidence="1">
    <location>
        <begin position="242"/>
        <end position="264"/>
    </location>
</feature>
<dbReference type="CDD" id="cd14814">
    <property type="entry name" value="Peptidase_M15"/>
    <property type="match status" value="1"/>
</dbReference>
<keyword evidence="3" id="KW-0378">Hydrolase</keyword>
<dbReference type="Proteomes" id="UP000320209">
    <property type="component" value="Unassembled WGS sequence"/>
</dbReference>
<protein>
    <submittedName>
        <fullName evidence="3">D-alanyl-D-alanine carboxypeptidase-like protein</fullName>
    </submittedName>
</protein>
<dbReference type="GO" id="GO:0004180">
    <property type="term" value="F:carboxypeptidase activity"/>
    <property type="evidence" value="ECO:0007669"/>
    <property type="project" value="UniProtKB-KW"/>
</dbReference>
<dbReference type="AlphaFoldDB" id="A0A543A3Q3"/>
<dbReference type="GO" id="GO:0006508">
    <property type="term" value="P:proteolysis"/>
    <property type="evidence" value="ECO:0007669"/>
    <property type="project" value="InterPro"/>
</dbReference>
<accession>A0A543A3Q3</accession>
<dbReference type="Pfam" id="PF02557">
    <property type="entry name" value="VanY"/>
    <property type="match status" value="1"/>
</dbReference>
<dbReference type="InterPro" id="IPR003709">
    <property type="entry name" value="VanY-like_core_dom"/>
</dbReference>
<sequence length="264" mass="28372">MGCRKDNHVRNMSRRPQGRHRAERLSRRRWSGERRSPGSLGPSGLAAGAVVATAAAFTVASAVTQDERAAVTDSGAQAPASARPTEAVEASPNAATDRRKPVTRGAPSTRTKPKRDGDPAWLRSCTASDQATSHPNGSLPAGELCGLPVGSSHALHPDAAEAWSRLDDRYRSEFGEGICVTDSYRSIEAQEQVFEAKPDLAADPGTSRHGWGIALDLCGGAESYSSATHAWLRRNGPDLGWDNPQWARSDGSKPEPWHWEFSAR</sequence>
<keyword evidence="3" id="KW-0121">Carboxypeptidase</keyword>
<dbReference type="OrthoDB" id="1099523at2"/>
<organism evidence="3 4">
    <name type="scientific">Nocardioides albertanoniae</name>
    <dbReference type="NCBI Taxonomy" id="1175486"/>
    <lineage>
        <taxon>Bacteria</taxon>
        <taxon>Bacillati</taxon>
        <taxon>Actinomycetota</taxon>
        <taxon>Actinomycetes</taxon>
        <taxon>Propionibacteriales</taxon>
        <taxon>Nocardioidaceae</taxon>
        <taxon>Nocardioides</taxon>
    </lineage>
</organism>
<evidence type="ECO:0000313" key="3">
    <source>
        <dbReference type="EMBL" id="TQL67218.1"/>
    </source>
</evidence>
<feature type="compositionally biased region" description="Basic and acidic residues" evidence="1">
    <location>
        <begin position="250"/>
        <end position="264"/>
    </location>
</feature>
<comment type="caution">
    <text evidence="3">The sequence shown here is derived from an EMBL/GenBank/DDBJ whole genome shotgun (WGS) entry which is preliminary data.</text>
</comment>
<feature type="domain" description="D-alanyl-D-alanine carboxypeptidase-like core" evidence="2">
    <location>
        <begin position="153"/>
        <end position="262"/>
    </location>
</feature>